<dbReference type="GO" id="GO:0017057">
    <property type="term" value="F:6-phosphogluconolactonase activity"/>
    <property type="evidence" value="ECO:0007669"/>
    <property type="project" value="TreeGrafter"/>
</dbReference>
<gene>
    <name evidence="3" type="ORF">BJ969_003862</name>
</gene>
<comment type="similarity">
    <text evidence="1">Belongs to the cycloisomerase 2 family.</text>
</comment>
<dbReference type="Pfam" id="PF10282">
    <property type="entry name" value="Lactonase"/>
    <property type="match status" value="1"/>
</dbReference>
<dbReference type="InterPro" id="IPR006311">
    <property type="entry name" value="TAT_signal"/>
</dbReference>
<keyword evidence="4" id="KW-1185">Reference proteome</keyword>
<dbReference type="InterPro" id="IPR019405">
    <property type="entry name" value="Lactonase_7-beta_prop"/>
</dbReference>
<dbReference type="PANTHER" id="PTHR30344:SF1">
    <property type="entry name" value="6-PHOSPHOGLUCONOLACTONASE"/>
    <property type="match status" value="1"/>
</dbReference>
<sequence>MPGPAQNPMRRRNFLGVLAGASALPLLSPLTAAAGPRATTTAYVGSLTSAEPVGLGLEVAGFDAATGKLTSTAVVEGVPDASFFAFSPDGRVLYTTNEQEQGGVTALSLADPAAPAVLGSAKTGGSGTTHLTVHPDGYLLTANYTDGTVSAHPIEPDGGVGEATDLVRHDAAEPHAHQVLIAPAGDLAVAVDLGADAVFVYALEVGKLVQRQKLTVPTGTGPRHLAWHPDGGRAYLLAEYASTITVLDWDGAAFTAGQVLDTRDEGATGENFPAEIAVSGDGAHVYASNRGDDTIAVFAVRDDGLERLGSTPTGGQWPRHFAFEPGESALHVVNQRSGTITRLARDAGTGLLAPAEESGAFAGAVVLAFGG</sequence>
<dbReference type="InterPro" id="IPR050282">
    <property type="entry name" value="Cycloisomerase_2"/>
</dbReference>
<comment type="caution">
    <text evidence="3">The sequence shown here is derived from an EMBL/GenBank/DDBJ whole genome shotgun (WGS) entry which is preliminary data.</text>
</comment>
<accession>A0A840NGR4</accession>
<evidence type="ECO:0000313" key="3">
    <source>
        <dbReference type="EMBL" id="MBB5070774.1"/>
    </source>
</evidence>
<dbReference type="SUPFAM" id="SSF51004">
    <property type="entry name" value="C-terminal (heme d1) domain of cytochrome cd1-nitrite reductase"/>
    <property type="match status" value="1"/>
</dbReference>
<dbReference type="GO" id="GO:0005829">
    <property type="term" value="C:cytosol"/>
    <property type="evidence" value="ECO:0007669"/>
    <property type="project" value="TreeGrafter"/>
</dbReference>
<protein>
    <submittedName>
        <fullName evidence="3">6-phosphogluconolactonase (Cycloisomerase 2 family)</fullName>
    </submittedName>
</protein>
<evidence type="ECO:0000256" key="2">
    <source>
        <dbReference type="SAM" id="SignalP"/>
    </source>
</evidence>
<dbReference type="PANTHER" id="PTHR30344">
    <property type="entry name" value="6-PHOSPHOGLUCONOLACTONASE-RELATED"/>
    <property type="match status" value="1"/>
</dbReference>
<dbReference type="EMBL" id="JACHIV010000001">
    <property type="protein sequence ID" value="MBB5070774.1"/>
    <property type="molecule type" value="Genomic_DNA"/>
</dbReference>
<dbReference type="InterPro" id="IPR011048">
    <property type="entry name" value="Haem_d1_sf"/>
</dbReference>
<dbReference type="AlphaFoldDB" id="A0A840NGR4"/>
<evidence type="ECO:0000313" key="4">
    <source>
        <dbReference type="Proteomes" id="UP000580474"/>
    </source>
</evidence>
<dbReference type="RefSeq" id="WP_343071489.1">
    <property type="nucleotide sequence ID" value="NZ_JACHIV010000001.1"/>
</dbReference>
<dbReference type="PROSITE" id="PS51318">
    <property type="entry name" value="TAT"/>
    <property type="match status" value="1"/>
</dbReference>
<keyword evidence="3" id="KW-0413">Isomerase</keyword>
<name>A0A840NGR4_9PSEU</name>
<dbReference type="Proteomes" id="UP000580474">
    <property type="component" value="Unassembled WGS sequence"/>
</dbReference>
<dbReference type="GO" id="GO:0016853">
    <property type="term" value="F:isomerase activity"/>
    <property type="evidence" value="ECO:0007669"/>
    <property type="project" value="UniProtKB-KW"/>
</dbReference>
<evidence type="ECO:0000256" key="1">
    <source>
        <dbReference type="ARBA" id="ARBA00005564"/>
    </source>
</evidence>
<keyword evidence="2" id="KW-0732">Signal</keyword>
<feature type="signal peptide" evidence="2">
    <location>
        <begin position="1"/>
        <end position="34"/>
    </location>
</feature>
<feature type="chain" id="PRO_5032872715" evidence="2">
    <location>
        <begin position="35"/>
        <end position="371"/>
    </location>
</feature>
<reference evidence="3 4" key="1">
    <citation type="submission" date="2020-08" db="EMBL/GenBank/DDBJ databases">
        <title>Sequencing the genomes of 1000 actinobacteria strains.</title>
        <authorList>
            <person name="Klenk H.-P."/>
        </authorList>
    </citation>
    <scope>NUCLEOTIDE SEQUENCE [LARGE SCALE GENOMIC DNA]</scope>
    <source>
        <strain evidence="3 4">DSM 45582</strain>
    </source>
</reference>
<dbReference type="InterPro" id="IPR015943">
    <property type="entry name" value="WD40/YVTN_repeat-like_dom_sf"/>
</dbReference>
<dbReference type="Gene3D" id="2.130.10.10">
    <property type="entry name" value="YVTN repeat-like/Quinoprotein amine dehydrogenase"/>
    <property type="match status" value="1"/>
</dbReference>
<proteinExistence type="inferred from homology"/>
<organism evidence="3 4">
    <name type="scientific">Saccharopolyspora gloriosae</name>
    <dbReference type="NCBI Taxonomy" id="455344"/>
    <lineage>
        <taxon>Bacteria</taxon>
        <taxon>Bacillati</taxon>
        <taxon>Actinomycetota</taxon>
        <taxon>Actinomycetes</taxon>
        <taxon>Pseudonocardiales</taxon>
        <taxon>Pseudonocardiaceae</taxon>
        <taxon>Saccharopolyspora</taxon>
    </lineage>
</organism>